<dbReference type="EMBL" id="BPRC01000010">
    <property type="protein sequence ID" value="GJE65826.1"/>
    <property type="molecule type" value="Genomic_DNA"/>
</dbReference>
<protein>
    <submittedName>
        <fullName evidence="1">Uncharacterized protein</fullName>
    </submittedName>
</protein>
<dbReference type="RefSeq" id="WP_238225269.1">
    <property type="nucleotide sequence ID" value="NZ_BAAADH010000077.1"/>
</dbReference>
<evidence type="ECO:0000313" key="1">
    <source>
        <dbReference type="EMBL" id="GJE65826.1"/>
    </source>
</evidence>
<dbReference type="Proteomes" id="UP001055039">
    <property type="component" value="Unassembled WGS sequence"/>
</dbReference>
<evidence type="ECO:0000313" key="2">
    <source>
        <dbReference type="Proteomes" id="UP001055039"/>
    </source>
</evidence>
<accession>A0ABQ4UGK4</accession>
<reference evidence="1" key="1">
    <citation type="journal article" date="2021" name="Front. Microbiol.">
        <title>Comprehensive Comparative Genomics and Phenotyping of Methylobacterium Species.</title>
        <authorList>
            <person name="Alessa O."/>
            <person name="Ogura Y."/>
            <person name="Fujitani Y."/>
            <person name="Takami H."/>
            <person name="Hayashi T."/>
            <person name="Sahin N."/>
            <person name="Tani A."/>
        </authorList>
    </citation>
    <scope>NUCLEOTIDE SEQUENCE</scope>
    <source>
        <strain evidence="1">NBRC 15686</strain>
    </source>
</reference>
<keyword evidence="2" id="KW-1185">Reference proteome</keyword>
<organism evidence="1 2">
    <name type="scientific">Methylorubrum aminovorans</name>
    <dbReference type="NCBI Taxonomy" id="269069"/>
    <lineage>
        <taxon>Bacteria</taxon>
        <taxon>Pseudomonadati</taxon>
        <taxon>Pseudomonadota</taxon>
        <taxon>Alphaproteobacteria</taxon>
        <taxon>Hyphomicrobiales</taxon>
        <taxon>Methylobacteriaceae</taxon>
        <taxon>Methylorubrum</taxon>
    </lineage>
</organism>
<sequence>MLSLPDLAGIDPADLAARLQAAALHQDQCRRQAARLKLPEGFEHTAEAIAEMDEHAASIAEGARFAALVARFVADESSGRAAPTRRFVPQPSRAGFLARIVAKLTGAPTRAGAAA</sequence>
<name>A0ABQ4UGK4_9HYPH</name>
<proteinExistence type="predicted"/>
<comment type="caution">
    <text evidence="1">The sequence shown here is derived from an EMBL/GenBank/DDBJ whole genome shotgun (WGS) entry which is preliminary data.</text>
</comment>
<gene>
    <name evidence="1" type="ORF">LNAOJCKE_3039</name>
</gene>
<reference evidence="1" key="2">
    <citation type="submission" date="2021-08" db="EMBL/GenBank/DDBJ databases">
        <authorList>
            <person name="Tani A."/>
            <person name="Ola A."/>
            <person name="Ogura Y."/>
            <person name="Katsura K."/>
            <person name="Hayashi T."/>
        </authorList>
    </citation>
    <scope>NUCLEOTIDE SEQUENCE</scope>
    <source>
        <strain evidence="1">NBRC 15686</strain>
    </source>
</reference>